<dbReference type="InterPro" id="IPR052344">
    <property type="entry name" value="Transposase-related"/>
</dbReference>
<proteinExistence type="predicted"/>
<evidence type="ECO:0000313" key="3">
    <source>
        <dbReference type="EMBL" id="MDI1430824.1"/>
    </source>
</evidence>
<dbReference type="InterPro" id="IPR039552">
    <property type="entry name" value="IS66_C"/>
</dbReference>
<dbReference type="Pfam" id="PF03050">
    <property type="entry name" value="DDE_Tnp_IS66"/>
    <property type="match status" value="1"/>
</dbReference>
<dbReference type="Pfam" id="PF13817">
    <property type="entry name" value="DDE_Tnp_IS66_C"/>
    <property type="match status" value="1"/>
</dbReference>
<feature type="domain" description="Transposase IS66 central" evidence="1">
    <location>
        <begin position="4"/>
        <end position="247"/>
    </location>
</feature>
<dbReference type="RefSeq" id="WP_136968831.1">
    <property type="nucleotide sequence ID" value="NZ_JARZHI010000011.1"/>
</dbReference>
<dbReference type="EMBL" id="JARZHI010000011">
    <property type="protein sequence ID" value="MDI1430824.1"/>
    <property type="molecule type" value="Genomic_DNA"/>
</dbReference>
<evidence type="ECO:0000313" key="4">
    <source>
        <dbReference type="Proteomes" id="UP001160301"/>
    </source>
</evidence>
<dbReference type="PANTHER" id="PTHR33678:SF1">
    <property type="entry name" value="BLL1576 PROTEIN"/>
    <property type="match status" value="1"/>
</dbReference>
<accession>A0ABT6NR87</accession>
<dbReference type="NCBIfam" id="NF033517">
    <property type="entry name" value="transpos_IS66"/>
    <property type="match status" value="1"/>
</dbReference>
<dbReference type="PANTHER" id="PTHR33678">
    <property type="entry name" value="BLL1576 PROTEIN"/>
    <property type="match status" value="1"/>
</dbReference>
<evidence type="ECO:0000259" key="2">
    <source>
        <dbReference type="Pfam" id="PF13817"/>
    </source>
</evidence>
<reference evidence="3 4" key="1">
    <citation type="submission" date="2023-04" db="EMBL/GenBank/DDBJ databases">
        <title>The genome sequence of Polyangium sorediatum DSM14670.</title>
        <authorList>
            <person name="Zhang X."/>
        </authorList>
    </citation>
    <scope>NUCLEOTIDE SEQUENCE [LARGE SCALE GENOMIC DNA]</scope>
    <source>
        <strain evidence="3 4">DSM 14670</strain>
    </source>
</reference>
<sequence>FAVDVLEPIWRRIAKAVLDSSYVRCDDTGLRVLDRDHPQGVKRGHVWAYVGAGLVVFHYTPNWSAEGPAAFLKSFRGYLQGDGYAGYDKILAGQVGGDGENDGMALVSTERRLGCGMHIRRKFEESAKLGDARGAVALALIRRIYELERDYKERGLSAEERLAERNARSVPILDEFYRWVHEIHTQQIPSTPLYKATRYAIKHEAAFRRCFSDGRFEIDNGEVERRLRWVALGRKNFLFAGSDKGAERLAIAYTMTGSCHMNGVNPLAYLTDVIEKLQSGWPKDRLDELLPNVWKPGLATSEG</sequence>
<comment type="caution">
    <text evidence="3">The sequence shown here is derived from an EMBL/GenBank/DDBJ whole genome shotgun (WGS) entry which is preliminary data.</text>
</comment>
<organism evidence="3 4">
    <name type="scientific">Polyangium sorediatum</name>
    <dbReference type="NCBI Taxonomy" id="889274"/>
    <lineage>
        <taxon>Bacteria</taxon>
        <taxon>Pseudomonadati</taxon>
        <taxon>Myxococcota</taxon>
        <taxon>Polyangia</taxon>
        <taxon>Polyangiales</taxon>
        <taxon>Polyangiaceae</taxon>
        <taxon>Polyangium</taxon>
    </lineage>
</organism>
<gene>
    <name evidence="3" type="ORF">QHF89_15125</name>
</gene>
<dbReference type="InterPro" id="IPR004291">
    <property type="entry name" value="Transposase_IS66_central"/>
</dbReference>
<dbReference type="Proteomes" id="UP001160301">
    <property type="component" value="Unassembled WGS sequence"/>
</dbReference>
<feature type="non-terminal residue" evidence="3">
    <location>
        <position position="1"/>
    </location>
</feature>
<feature type="domain" description="Transposase IS66 C-terminal" evidence="2">
    <location>
        <begin position="255"/>
        <end position="291"/>
    </location>
</feature>
<protein>
    <submittedName>
        <fullName evidence="3">IS66 family transposase</fullName>
    </submittedName>
</protein>
<name>A0ABT6NR87_9BACT</name>
<evidence type="ECO:0000259" key="1">
    <source>
        <dbReference type="Pfam" id="PF03050"/>
    </source>
</evidence>
<keyword evidence="4" id="KW-1185">Reference proteome</keyword>